<organism evidence="4 5">
    <name type="scientific">Eubacterium album</name>
    <dbReference type="NCBI Taxonomy" id="2978477"/>
    <lineage>
        <taxon>Bacteria</taxon>
        <taxon>Bacillati</taxon>
        <taxon>Bacillota</taxon>
        <taxon>Clostridia</taxon>
        <taxon>Eubacteriales</taxon>
        <taxon>Eubacteriaceae</taxon>
        <taxon>Eubacterium</taxon>
    </lineage>
</organism>
<keyword evidence="5" id="KW-1185">Reference proteome</keyword>
<feature type="transmembrane region" description="Helical" evidence="2">
    <location>
        <begin position="62"/>
        <end position="79"/>
    </location>
</feature>
<evidence type="ECO:0000256" key="2">
    <source>
        <dbReference type="SAM" id="Phobius"/>
    </source>
</evidence>
<dbReference type="Pfam" id="PF14501">
    <property type="entry name" value="HATPase_c_5"/>
    <property type="match status" value="1"/>
</dbReference>
<keyword evidence="2" id="KW-1133">Transmembrane helix</keyword>
<gene>
    <name evidence="4" type="ORF">N5B56_05030</name>
</gene>
<proteinExistence type="predicted"/>
<dbReference type="SUPFAM" id="SSF55874">
    <property type="entry name" value="ATPase domain of HSP90 chaperone/DNA topoisomerase II/histidine kinase"/>
    <property type="match status" value="1"/>
</dbReference>
<keyword evidence="1" id="KW-0175">Coiled coil</keyword>
<feature type="transmembrane region" description="Helical" evidence="2">
    <location>
        <begin position="39"/>
        <end position="56"/>
    </location>
</feature>
<feature type="transmembrane region" description="Helical" evidence="2">
    <location>
        <begin position="86"/>
        <end position="111"/>
    </location>
</feature>
<dbReference type="EMBL" id="JAODBU010000004">
    <property type="protein sequence ID" value="MCT7398450.1"/>
    <property type="molecule type" value="Genomic_DNA"/>
</dbReference>
<reference evidence="4" key="1">
    <citation type="submission" date="2022-09" db="EMBL/GenBank/DDBJ databases">
        <title>Eubacterium sp. LFL-14 isolated from human feces.</title>
        <authorList>
            <person name="Liu F."/>
        </authorList>
    </citation>
    <scope>NUCLEOTIDE SEQUENCE</scope>
    <source>
        <strain evidence="4">LFL-14</strain>
    </source>
</reference>
<evidence type="ECO:0000256" key="1">
    <source>
        <dbReference type="SAM" id="Coils"/>
    </source>
</evidence>
<evidence type="ECO:0000313" key="5">
    <source>
        <dbReference type="Proteomes" id="UP001431199"/>
    </source>
</evidence>
<protein>
    <submittedName>
        <fullName evidence="4">GHKL domain-containing protein</fullName>
    </submittedName>
</protein>
<dbReference type="InterPro" id="IPR032834">
    <property type="entry name" value="NatK-like_C"/>
</dbReference>
<feature type="coiled-coil region" evidence="1">
    <location>
        <begin position="221"/>
        <end position="255"/>
    </location>
</feature>
<dbReference type="PANTHER" id="PTHR40448:SF1">
    <property type="entry name" value="TWO-COMPONENT SENSOR HISTIDINE KINASE"/>
    <property type="match status" value="1"/>
</dbReference>
<evidence type="ECO:0000259" key="3">
    <source>
        <dbReference type="Pfam" id="PF14501"/>
    </source>
</evidence>
<evidence type="ECO:0000313" key="4">
    <source>
        <dbReference type="EMBL" id="MCT7398450.1"/>
    </source>
</evidence>
<keyword evidence="2" id="KW-0472">Membrane</keyword>
<feature type="transmembrane region" description="Helical" evidence="2">
    <location>
        <begin position="154"/>
        <end position="179"/>
    </location>
</feature>
<dbReference type="RefSeq" id="WP_022088549.1">
    <property type="nucleotide sequence ID" value="NZ_JAODBU010000004.1"/>
</dbReference>
<feature type="transmembrane region" description="Helical" evidence="2">
    <location>
        <begin position="123"/>
        <end position="142"/>
    </location>
</feature>
<sequence length="427" mass="48816">MIAFYWVVEYLGSFIDTLMCCIFCGIFIGEKNDEYRKKIFLYSLIGAAIITGLNTIKTVSFILSFSFMIMYIIIQWVIYRQKQKFAILLVFLYGVIITAVEFVVVYVTLFLTNQSSIEDKSPTRYVCMVISKVLLVLVIMIIDKIVSKRRIISGKYAAIIGCVAFFIFASNFSIIYLGLKQQDSNVALISTIFFVADMILGVLLLYFILKLADSYEKQKNIELVEMQNRMLSKSLEDTERAFDLWRESIHNYKNNIITLAQLVEEESTAEIKKYLNNEIQQLGIKTHYAMTGNKVIDAVLATKKNSAEHKGINFYADGNIPDKCIVDEIDFTNIIGNLLDNAIEAAEKVENGNVSIVIKPQKKFIIIKVKNSYDGNKNNELQTTKKDKEYHGIGLKSIKRIVEKYQGEFELEFKEKEVEATALLLNV</sequence>
<dbReference type="CDD" id="cd16935">
    <property type="entry name" value="HATPase_AgrC-ComD-like"/>
    <property type="match status" value="1"/>
</dbReference>
<dbReference type="Gene3D" id="3.30.565.10">
    <property type="entry name" value="Histidine kinase-like ATPase, C-terminal domain"/>
    <property type="match status" value="1"/>
</dbReference>
<name>A0ABT2LZ42_9FIRM</name>
<feature type="transmembrane region" description="Helical" evidence="2">
    <location>
        <begin position="6"/>
        <end position="27"/>
    </location>
</feature>
<feature type="transmembrane region" description="Helical" evidence="2">
    <location>
        <begin position="185"/>
        <end position="209"/>
    </location>
</feature>
<dbReference type="InterPro" id="IPR036890">
    <property type="entry name" value="HATPase_C_sf"/>
</dbReference>
<dbReference type="PANTHER" id="PTHR40448">
    <property type="entry name" value="TWO-COMPONENT SENSOR HISTIDINE KINASE"/>
    <property type="match status" value="1"/>
</dbReference>
<comment type="caution">
    <text evidence="4">The sequence shown here is derived from an EMBL/GenBank/DDBJ whole genome shotgun (WGS) entry which is preliminary data.</text>
</comment>
<keyword evidence="2" id="KW-0812">Transmembrane</keyword>
<accession>A0ABT2LZ42</accession>
<dbReference type="Proteomes" id="UP001431199">
    <property type="component" value="Unassembled WGS sequence"/>
</dbReference>
<feature type="domain" description="Sensor histidine kinase NatK-like C-terminal" evidence="3">
    <location>
        <begin position="329"/>
        <end position="419"/>
    </location>
</feature>